<dbReference type="Proteomes" id="UP001193081">
    <property type="component" value="Unassembled WGS sequence"/>
</dbReference>
<protein>
    <recommendedName>
        <fullName evidence="3">Transposase</fullName>
    </recommendedName>
</protein>
<evidence type="ECO:0000313" key="2">
    <source>
        <dbReference type="Proteomes" id="UP001193081"/>
    </source>
</evidence>
<evidence type="ECO:0000313" key="1">
    <source>
        <dbReference type="EMBL" id="MBP1468898.1"/>
    </source>
</evidence>
<accession>A0ABS4DHI6</accession>
<dbReference type="EMBL" id="SIJK02000111">
    <property type="protein sequence ID" value="MBP1468898.1"/>
    <property type="molecule type" value="Genomic_DNA"/>
</dbReference>
<feature type="non-terminal residue" evidence="1">
    <location>
        <position position="134"/>
    </location>
</feature>
<organism evidence="1 2">
    <name type="scientific">Candidatus Chloroploca mongolica</name>
    <dbReference type="NCBI Taxonomy" id="2528176"/>
    <lineage>
        <taxon>Bacteria</taxon>
        <taxon>Bacillati</taxon>
        <taxon>Chloroflexota</taxon>
        <taxon>Chloroflexia</taxon>
        <taxon>Chloroflexales</taxon>
        <taxon>Chloroflexineae</taxon>
        <taxon>Oscillochloridaceae</taxon>
        <taxon>Candidatus Chloroploca</taxon>
    </lineage>
</organism>
<sequence>MLNQVRTAVRRKHDAFRTDEASSQCGSKIPLANSVFNHFAPIEEAKQALKQELWRCHSPLRPANGLVEELASPPTLVCQQYLAKKLTRRREGAKGSLTYAKNVAPLRLCAFASKQSPSLQGLGARPLLRSSSVV</sequence>
<comment type="caution">
    <text evidence="1">The sequence shown here is derived from an EMBL/GenBank/DDBJ whole genome shotgun (WGS) entry which is preliminary data.</text>
</comment>
<keyword evidence="2" id="KW-1185">Reference proteome</keyword>
<proteinExistence type="predicted"/>
<dbReference type="RefSeq" id="WP_205712761.1">
    <property type="nucleotide sequence ID" value="NZ_SIJK02000111.1"/>
</dbReference>
<gene>
    <name evidence="1" type="ORF">EYB53_024530</name>
</gene>
<evidence type="ECO:0008006" key="3">
    <source>
        <dbReference type="Google" id="ProtNLM"/>
    </source>
</evidence>
<name>A0ABS4DHI6_9CHLR</name>
<reference evidence="1 2" key="1">
    <citation type="submission" date="2021-03" db="EMBL/GenBank/DDBJ databases">
        <authorList>
            <person name="Grouzdev D.S."/>
        </authorList>
    </citation>
    <scope>NUCLEOTIDE SEQUENCE [LARGE SCALE GENOMIC DNA]</scope>
    <source>
        <strain evidence="1 2">M50-1</strain>
    </source>
</reference>